<evidence type="ECO:0000313" key="6">
    <source>
        <dbReference type="EMBL" id="CAA9505254.1"/>
    </source>
</evidence>
<keyword evidence="1" id="KW-0808">Transferase</keyword>
<evidence type="ECO:0000256" key="1">
    <source>
        <dbReference type="ARBA" id="ARBA00022679"/>
    </source>
</evidence>
<evidence type="ECO:0000259" key="5">
    <source>
        <dbReference type="PROSITE" id="PS50109"/>
    </source>
</evidence>
<evidence type="ECO:0000256" key="3">
    <source>
        <dbReference type="ARBA" id="ARBA00023012"/>
    </source>
</evidence>
<dbReference type="PROSITE" id="PS50109">
    <property type="entry name" value="HIS_KIN"/>
    <property type="match status" value="1"/>
</dbReference>
<feature type="domain" description="Histidine kinase" evidence="5">
    <location>
        <begin position="293"/>
        <end position="385"/>
    </location>
</feature>
<dbReference type="EMBL" id="CADCVP010000230">
    <property type="protein sequence ID" value="CAA9505254.1"/>
    <property type="molecule type" value="Genomic_DNA"/>
</dbReference>
<dbReference type="SUPFAM" id="SSF55874">
    <property type="entry name" value="ATPase domain of HSP90 chaperone/DNA topoisomerase II/histidine kinase"/>
    <property type="match status" value="1"/>
</dbReference>
<feature type="transmembrane region" description="Helical" evidence="4">
    <location>
        <begin position="97"/>
        <end position="128"/>
    </location>
</feature>
<dbReference type="PANTHER" id="PTHR24421">
    <property type="entry name" value="NITRATE/NITRITE SENSOR PROTEIN NARX-RELATED"/>
    <property type="match status" value="1"/>
</dbReference>
<keyword evidence="4" id="KW-0472">Membrane</keyword>
<sequence>MTALGERLSRPGAVLAVIRVAALPVFLVAERLVEHPAARSAGFDFALPAAAIYAMATFLGELRERPLAPAPVLAAADLLLIAALVETSGGPFSQLRHAFFLVPLSAALLLRPALTAVISAIGVGLYTLIAVTYPDATAVRPDAVAFEFSQVLFLIWMGAASTLLSLVLTHRADEIAELATSRGRLVAQALDAEDQARRRLAEALHDEALQNLLAARQLLDAGDPDSAALAREGLDDGVTQIRQAVFDLHPYLLEQAGLRAALQAVAERAGRRAGFTVTVTVDPDVGGLRGQLLFSVARELLANAAKHSGAGAVNVAVRHSESGVELIVADDGRGIDRAAARAAQARGHIGLASCAERAEAVGGAFKVERGSEGGTVARMWVPLEDVQEDAA</sequence>
<dbReference type="SMART" id="SM00387">
    <property type="entry name" value="HATPase_c"/>
    <property type="match status" value="1"/>
</dbReference>
<protein>
    <submittedName>
        <fullName evidence="6">Two-component system sensor histidine kinase</fullName>
    </submittedName>
</protein>
<dbReference type="GO" id="GO:0000160">
    <property type="term" value="P:phosphorelay signal transduction system"/>
    <property type="evidence" value="ECO:0007669"/>
    <property type="project" value="UniProtKB-KW"/>
</dbReference>
<keyword evidence="2 6" id="KW-0418">Kinase</keyword>
<dbReference type="InterPro" id="IPR003594">
    <property type="entry name" value="HATPase_dom"/>
</dbReference>
<dbReference type="Pfam" id="PF02518">
    <property type="entry name" value="HATPase_c"/>
    <property type="match status" value="1"/>
</dbReference>
<evidence type="ECO:0000256" key="4">
    <source>
        <dbReference type="SAM" id="Phobius"/>
    </source>
</evidence>
<keyword evidence="3" id="KW-0902">Two-component regulatory system</keyword>
<keyword evidence="4" id="KW-1133">Transmembrane helix</keyword>
<gene>
    <name evidence="6" type="ORF">AVDCRST_MAG69-2130</name>
</gene>
<proteinExistence type="predicted"/>
<dbReference type="CDD" id="cd16917">
    <property type="entry name" value="HATPase_UhpB-NarQ-NarX-like"/>
    <property type="match status" value="1"/>
</dbReference>
<dbReference type="Gene3D" id="3.30.565.10">
    <property type="entry name" value="Histidine kinase-like ATPase, C-terminal domain"/>
    <property type="match status" value="1"/>
</dbReference>
<reference evidence="6" key="1">
    <citation type="submission" date="2020-02" db="EMBL/GenBank/DDBJ databases">
        <authorList>
            <person name="Meier V. D."/>
        </authorList>
    </citation>
    <scope>NUCLEOTIDE SEQUENCE</scope>
    <source>
        <strain evidence="6">AVDCRST_MAG69</strain>
    </source>
</reference>
<keyword evidence="4" id="KW-0812">Transmembrane</keyword>
<evidence type="ECO:0000256" key="2">
    <source>
        <dbReference type="ARBA" id="ARBA00022777"/>
    </source>
</evidence>
<dbReference type="InterPro" id="IPR050482">
    <property type="entry name" value="Sensor_HK_TwoCompSys"/>
</dbReference>
<dbReference type="InterPro" id="IPR036890">
    <property type="entry name" value="HATPase_C_sf"/>
</dbReference>
<dbReference type="GO" id="GO:0016301">
    <property type="term" value="F:kinase activity"/>
    <property type="evidence" value="ECO:0007669"/>
    <property type="project" value="UniProtKB-KW"/>
</dbReference>
<accession>A0A6J4SU75</accession>
<organism evidence="6">
    <name type="scientific">uncultured Solirubrobacteraceae bacterium</name>
    <dbReference type="NCBI Taxonomy" id="1162706"/>
    <lineage>
        <taxon>Bacteria</taxon>
        <taxon>Bacillati</taxon>
        <taxon>Actinomycetota</taxon>
        <taxon>Thermoleophilia</taxon>
        <taxon>Solirubrobacterales</taxon>
        <taxon>Solirubrobacteraceae</taxon>
        <taxon>environmental samples</taxon>
    </lineage>
</organism>
<feature type="transmembrane region" description="Helical" evidence="4">
    <location>
        <begin position="148"/>
        <end position="168"/>
    </location>
</feature>
<dbReference type="AlphaFoldDB" id="A0A6J4SU75"/>
<dbReference type="InterPro" id="IPR005467">
    <property type="entry name" value="His_kinase_dom"/>
</dbReference>
<name>A0A6J4SU75_9ACTN</name>